<accession>A0A6J4TP74</accession>
<dbReference type="Pfam" id="PF01590">
    <property type="entry name" value="GAF"/>
    <property type="match status" value="1"/>
</dbReference>
<dbReference type="InterPro" id="IPR029016">
    <property type="entry name" value="GAF-like_dom_sf"/>
</dbReference>
<sequence>MTLVPSPGSSSAQALALEFVAARRDELAEAIALAAHDVLVSDRVGFADVRDGAAAAMEAVEAVLAGSYAPSAVSNLNRLALRAIDRGVPLGVLVAAVQVAFGVFVSAVGEGEPRAVAAAGRAGSVVASEVSGTAARSLEERNRSALRRRFDRADRFRQAAGDIAATAVDVGRVLAALAGATVRTLDYDWAAVALRESDGRLTIAALEGRGAGWSQRWALRDDAGFAGRALASRTAVATADPELMGYQGADRPAVVVAAPLLSTPGADAVPEGILFAGRDAGPLPDEDDVNLSAGLAAVGARALDSARLHAAARRTGRQAAVLTEAISLALGGSDQAALATAARSATEATGADLALIRVLDQDTGELVTRGVHARSSALAAELEGMRAPLDPVAGARLAAGEEIGGEALRGDAAADRIADRLGPVISVALPVRVGSRVAGAVLLARSDTRVFAPAELADGRVVAAHVALLVELNRLRRRMTGDSTTAAEAFDRLGETLAPGADEARVARIVGRITAEAIGAQRAVVWIGAEPAALTPLAGIGFRQEELAAVPGRAHVAAALVGRDRVIGVVDDPGEGLRGWTTVAVPLLHDGETLGVLQLLHRDPPPAADLAPLQAFAARAADVLDGTREALRRDEDLARLRDLVAIASQAGAGAPLRQTLAAVVEHKIGRA</sequence>
<feature type="domain" description="GAF" evidence="1">
    <location>
        <begin position="333"/>
        <end position="480"/>
    </location>
</feature>
<gene>
    <name evidence="2" type="ORF">AVDCRST_MAG79-589</name>
</gene>
<feature type="domain" description="GAF" evidence="1">
    <location>
        <begin position="169"/>
        <end position="313"/>
    </location>
</feature>
<proteinExistence type="predicted"/>
<name>A0A6J4TP74_9ACTN</name>
<dbReference type="SMART" id="SM00065">
    <property type="entry name" value="GAF"/>
    <property type="match status" value="2"/>
</dbReference>
<reference evidence="2" key="1">
    <citation type="submission" date="2020-02" db="EMBL/GenBank/DDBJ databases">
        <authorList>
            <person name="Meier V. D."/>
        </authorList>
    </citation>
    <scope>NUCLEOTIDE SEQUENCE</scope>
    <source>
        <strain evidence="2">AVDCRST_MAG79</strain>
    </source>
</reference>
<dbReference type="InterPro" id="IPR003018">
    <property type="entry name" value="GAF"/>
</dbReference>
<dbReference type="Gene3D" id="3.30.450.40">
    <property type="match status" value="3"/>
</dbReference>
<organism evidence="2">
    <name type="scientific">uncultured Thermoleophilia bacterium</name>
    <dbReference type="NCBI Taxonomy" id="1497501"/>
    <lineage>
        <taxon>Bacteria</taxon>
        <taxon>Bacillati</taxon>
        <taxon>Actinomycetota</taxon>
        <taxon>Thermoleophilia</taxon>
        <taxon>environmental samples</taxon>
    </lineage>
</organism>
<dbReference type="EMBL" id="CADCWC010000114">
    <property type="protein sequence ID" value="CAA9526934.1"/>
    <property type="molecule type" value="Genomic_DNA"/>
</dbReference>
<feature type="non-terminal residue" evidence="2">
    <location>
        <position position="671"/>
    </location>
</feature>
<evidence type="ECO:0000259" key="1">
    <source>
        <dbReference type="SMART" id="SM00065"/>
    </source>
</evidence>
<dbReference type="SUPFAM" id="SSF55781">
    <property type="entry name" value="GAF domain-like"/>
    <property type="match status" value="3"/>
</dbReference>
<dbReference type="AlphaFoldDB" id="A0A6J4TP74"/>
<evidence type="ECO:0000313" key="2">
    <source>
        <dbReference type="EMBL" id="CAA9526934.1"/>
    </source>
</evidence>
<protein>
    <recommendedName>
        <fullName evidence="1">GAF domain-containing protein</fullName>
    </recommendedName>
</protein>